<comment type="caution">
    <text evidence="7">The sequence shown here is derived from an EMBL/GenBank/DDBJ whole genome shotgun (WGS) entry which is preliminary data.</text>
</comment>
<dbReference type="Gene3D" id="2.30.220.10">
    <property type="entry name" value="f41 fragment of flagellin, C-terminal domain"/>
    <property type="match status" value="1"/>
</dbReference>
<dbReference type="SUPFAM" id="SSF64518">
    <property type="entry name" value="Phase 1 flagellin"/>
    <property type="match status" value="1"/>
</dbReference>
<dbReference type="InterPro" id="IPR001029">
    <property type="entry name" value="Flagellin_N"/>
</dbReference>
<dbReference type="Pfam" id="PF00669">
    <property type="entry name" value="Flagellin_N"/>
    <property type="match status" value="1"/>
</dbReference>
<dbReference type="Gene3D" id="2.170.280.10">
    <property type="entry name" value="f41 fragment of flagellin, middle domain"/>
    <property type="match status" value="1"/>
</dbReference>
<dbReference type="InterPro" id="IPR046358">
    <property type="entry name" value="Flagellin_C"/>
</dbReference>
<dbReference type="PANTHER" id="PTHR42792">
    <property type="entry name" value="FLAGELLIN"/>
    <property type="match status" value="1"/>
</dbReference>
<dbReference type="PANTHER" id="PTHR42792:SF2">
    <property type="entry name" value="FLAGELLIN"/>
    <property type="match status" value="1"/>
</dbReference>
<keyword evidence="8" id="KW-1185">Reference proteome</keyword>
<keyword evidence="2 4" id="KW-0964">Secreted</keyword>
<dbReference type="PRINTS" id="PR00207">
    <property type="entry name" value="FLAGELLIN"/>
</dbReference>
<organism evidence="7 8">
    <name type="scientific">Povalibacter uvarum</name>
    <dbReference type="NCBI Taxonomy" id="732238"/>
    <lineage>
        <taxon>Bacteria</taxon>
        <taxon>Pseudomonadati</taxon>
        <taxon>Pseudomonadota</taxon>
        <taxon>Gammaproteobacteria</taxon>
        <taxon>Steroidobacterales</taxon>
        <taxon>Steroidobacteraceae</taxon>
        <taxon>Povalibacter</taxon>
    </lineage>
</organism>
<evidence type="ECO:0000256" key="1">
    <source>
        <dbReference type="ARBA" id="ARBA00005709"/>
    </source>
</evidence>
<feature type="domain" description="Flagellin N-terminal" evidence="5">
    <location>
        <begin position="6"/>
        <end position="142"/>
    </location>
</feature>
<evidence type="ECO:0000256" key="4">
    <source>
        <dbReference type="RuleBase" id="RU362073"/>
    </source>
</evidence>
<comment type="subcellular location">
    <subcellularLocation>
        <location evidence="4">Secreted</location>
    </subcellularLocation>
    <subcellularLocation>
        <location evidence="4">Bacterial flagellum</location>
    </subcellularLocation>
</comment>
<comment type="function">
    <text evidence="4">Flagellin is the subunit protein which polymerizes to form the filaments of bacterial flagella.</text>
</comment>
<dbReference type="GO" id="GO:0005576">
    <property type="term" value="C:extracellular region"/>
    <property type="evidence" value="ECO:0007669"/>
    <property type="project" value="UniProtKB-SubCell"/>
</dbReference>
<keyword evidence="7" id="KW-0969">Cilium</keyword>
<dbReference type="InterPro" id="IPR001492">
    <property type="entry name" value="Flagellin"/>
</dbReference>
<dbReference type="RefSeq" id="WP_184332508.1">
    <property type="nucleotide sequence ID" value="NZ_JACHHZ010000003.1"/>
</dbReference>
<dbReference type="NCBIfam" id="NF033876">
    <property type="entry name" value="flagella_HExxH"/>
    <property type="match status" value="1"/>
</dbReference>
<keyword evidence="7" id="KW-0282">Flagellum</keyword>
<evidence type="ECO:0000313" key="7">
    <source>
        <dbReference type="EMBL" id="MBB6093793.1"/>
    </source>
</evidence>
<dbReference type="Pfam" id="PF00700">
    <property type="entry name" value="Flagellin_C"/>
    <property type="match status" value="1"/>
</dbReference>
<evidence type="ECO:0000256" key="2">
    <source>
        <dbReference type="ARBA" id="ARBA00022525"/>
    </source>
</evidence>
<dbReference type="GO" id="GO:0005198">
    <property type="term" value="F:structural molecule activity"/>
    <property type="evidence" value="ECO:0007669"/>
    <property type="project" value="UniProtKB-UniRule"/>
</dbReference>
<evidence type="ECO:0000256" key="3">
    <source>
        <dbReference type="ARBA" id="ARBA00023143"/>
    </source>
</evidence>
<evidence type="ECO:0000259" key="6">
    <source>
        <dbReference type="Pfam" id="PF00700"/>
    </source>
</evidence>
<dbReference type="Gene3D" id="6.10.280.190">
    <property type="match status" value="1"/>
</dbReference>
<dbReference type="EMBL" id="JACHHZ010000003">
    <property type="protein sequence ID" value="MBB6093793.1"/>
    <property type="molecule type" value="Genomic_DNA"/>
</dbReference>
<evidence type="ECO:0000259" key="5">
    <source>
        <dbReference type="Pfam" id="PF00669"/>
    </source>
</evidence>
<reference evidence="7 8" key="1">
    <citation type="submission" date="2020-08" db="EMBL/GenBank/DDBJ databases">
        <title>Genomic Encyclopedia of Type Strains, Phase IV (KMG-IV): sequencing the most valuable type-strain genomes for metagenomic binning, comparative biology and taxonomic classification.</title>
        <authorList>
            <person name="Goeker M."/>
        </authorList>
    </citation>
    <scope>NUCLEOTIDE SEQUENCE [LARGE SCALE GENOMIC DNA]</scope>
    <source>
        <strain evidence="7 8">DSM 26723</strain>
    </source>
</reference>
<dbReference type="AlphaFoldDB" id="A0A841HM17"/>
<keyword evidence="7" id="KW-0966">Cell projection</keyword>
<gene>
    <name evidence="7" type="ORF">HNQ60_002674</name>
</gene>
<sequence length="577" mass="60433">MSLTLNTNVASLNAQRNLNVSQQTLGKALQRLSSGLRINSAADDAAGLAISERFTTQVRGLNQAVRNANDGISMLQTADGAMSTVSDSLRRIRELAVQAANSTNSDEDRAALQLEVAQLAQEVDRVGRVTSFNGQKVFGQSNQSVVGDPNQLGALDGLQSGWLSAAEDLIFENFGIRASGNAISIELTTFTDGAGSTLARVVATVGGSGPASNIRLQIDMSDFTPPNPPNGGSAPFYNDRVIAHEMTHAVMDATMNVGSMFAGNQEWFLEGTAEFIHGADERLLADIQRLGGGATGVAAVVDMADDWNLNWDGSSEAYSAAYAGARYLDQEIKAAGGGGIRDVMTYLAADSSRTLDQAMQNATSGRFTGLANFKADFQANGDAFVNGLLTSGSLSDSDTGAIGGANASGGAIRTATSVIPNIASRSGEDQLSGFAETWESIARGEGYTAGRKTLQIGADVGHVLDIGSFAMNGEALDIMDADVVTDANRVIAKMDRALDYINARRADIGAQLNRLDSVIANLTTNAESLSASRSRILDTDFAVETASLTRAQILQQAGIAMVAQANTTPQQVLSLLR</sequence>
<name>A0A841HM17_9GAMM</name>
<dbReference type="Proteomes" id="UP000588068">
    <property type="component" value="Unassembled WGS sequence"/>
</dbReference>
<dbReference type="GO" id="GO:0009288">
    <property type="term" value="C:bacterial-type flagellum"/>
    <property type="evidence" value="ECO:0007669"/>
    <property type="project" value="UniProtKB-SubCell"/>
</dbReference>
<feature type="domain" description="Flagellin C-terminal" evidence="6">
    <location>
        <begin position="492"/>
        <end position="576"/>
    </location>
</feature>
<proteinExistence type="inferred from homology"/>
<evidence type="ECO:0000313" key="8">
    <source>
        <dbReference type="Proteomes" id="UP000588068"/>
    </source>
</evidence>
<dbReference type="InterPro" id="IPR042187">
    <property type="entry name" value="Flagellin_C_sub2"/>
</dbReference>
<comment type="similarity">
    <text evidence="1 4">Belongs to the bacterial flagellin family.</text>
</comment>
<protein>
    <recommendedName>
        <fullName evidence="4">Flagellin</fullName>
    </recommendedName>
</protein>
<accession>A0A841HM17</accession>
<dbReference type="Gene3D" id="1.20.1330.10">
    <property type="entry name" value="f41 fragment of flagellin, N-terminal domain"/>
    <property type="match status" value="2"/>
</dbReference>
<dbReference type="Gene3D" id="6.10.10.10">
    <property type="entry name" value="Flagellar export chaperone, C-terminal domain"/>
    <property type="match status" value="1"/>
</dbReference>
<keyword evidence="3 4" id="KW-0975">Bacterial flagellum</keyword>